<keyword evidence="4" id="KW-1185">Reference proteome</keyword>
<dbReference type="CDD" id="cd10567">
    <property type="entry name" value="SWIB-MDM2_like"/>
    <property type="match status" value="1"/>
</dbReference>
<gene>
    <name evidence="3" type="ORF">GGR24_001802</name>
</gene>
<accession>A0A7W6GFC5</accession>
<proteinExistence type="predicted"/>
<evidence type="ECO:0000259" key="2">
    <source>
        <dbReference type="PROSITE" id="PS51925"/>
    </source>
</evidence>
<comment type="caution">
    <text evidence="3">The sequence shown here is derived from an EMBL/GenBank/DDBJ whole genome shotgun (WGS) entry which is preliminary data.</text>
</comment>
<dbReference type="SMART" id="SM00151">
    <property type="entry name" value="SWIB"/>
    <property type="match status" value="1"/>
</dbReference>
<sequence length="94" mass="10377">MATTKKPDNAKKSNRTDGIHAKVKPSSELGAIVGEGPLPRSEIVSKMWDYIKKHKLQNPDDGREILADATLEKLFGKKKATMFELNKIISANVS</sequence>
<name>A0A7W6GFC5_9HYPH</name>
<dbReference type="Gene3D" id="1.10.245.10">
    <property type="entry name" value="SWIB/MDM2 domain"/>
    <property type="match status" value="1"/>
</dbReference>
<feature type="region of interest" description="Disordered" evidence="1">
    <location>
        <begin position="1"/>
        <end position="22"/>
    </location>
</feature>
<dbReference type="Pfam" id="PF02201">
    <property type="entry name" value="SWIB"/>
    <property type="match status" value="1"/>
</dbReference>
<dbReference type="InterPro" id="IPR003121">
    <property type="entry name" value="SWIB_MDM2_domain"/>
</dbReference>
<dbReference type="Proteomes" id="UP000528964">
    <property type="component" value="Unassembled WGS sequence"/>
</dbReference>
<dbReference type="PANTHER" id="PTHR13844">
    <property type="entry name" value="SWI/SNF-RELATED MATRIX-ASSOCIATED ACTIN-DEPENDENT REGULATOR OF CHROMATIN SUBFAMILY D"/>
    <property type="match status" value="1"/>
</dbReference>
<dbReference type="AlphaFoldDB" id="A0A7W6GFC5"/>
<dbReference type="SUPFAM" id="SSF47592">
    <property type="entry name" value="SWIB/MDM2 domain"/>
    <property type="match status" value="1"/>
</dbReference>
<feature type="domain" description="DM2" evidence="2">
    <location>
        <begin position="18"/>
        <end position="94"/>
    </location>
</feature>
<feature type="compositionally biased region" description="Basic and acidic residues" evidence="1">
    <location>
        <begin position="1"/>
        <end position="20"/>
    </location>
</feature>
<evidence type="ECO:0000313" key="3">
    <source>
        <dbReference type="EMBL" id="MBB3973145.1"/>
    </source>
</evidence>
<dbReference type="PROSITE" id="PS51925">
    <property type="entry name" value="SWIB_MDM2"/>
    <property type="match status" value="1"/>
</dbReference>
<dbReference type="RefSeq" id="WP_183394993.1">
    <property type="nucleotide sequence ID" value="NZ_JACIDR010000002.1"/>
</dbReference>
<dbReference type="InterPro" id="IPR019835">
    <property type="entry name" value="SWIB_domain"/>
</dbReference>
<organism evidence="3 4">
    <name type="scientific">Hansschlegelia beijingensis</name>
    <dbReference type="NCBI Taxonomy" id="1133344"/>
    <lineage>
        <taxon>Bacteria</taxon>
        <taxon>Pseudomonadati</taxon>
        <taxon>Pseudomonadota</taxon>
        <taxon>Alphaproteobacteria</taxon>
        <taxon>Hyphomicrobiales</taxon>
        <taxon>Methylopilaceae</taxon>
        <taxon>Hansschlegelia</taxon>
    </lineage>
</organism>
<dbReference type="InterPro" id="IPR036885">
    <property type="entry name" value="SWIB_MDM2_dom_sf"/>
</dbReference>
<evidence type="ECO:0000313" key="4">
    <source>
        <dbReference type="Proteomes" id="UP000528964"/>
    </source>
</evidence>
<protein>
    <submittedName>
        <fullName evidence="3">Chromatin remodeling complex protein RSC6</fullName>
    </submittedName>
</protein>
<evidence type="ECO:0000256" key="1">
    <source>
        <dbReference type="SAM" id="MobiDB-lite"/>
    </source>
</evidence>
<reference evidence="3 4" key="1">
    <citation type="submission" date="2020-08" db="EMBL/GenBank/DDBJ databases">
        <title>Genomic Encyclopedia of Type Strains, Phase IV (KMG-IV): sequencing the most valuable type-strain genomes for metagenomic binning, comparative biology and taxonomic classification.</title>
        <authorList>
            <person name="Goeker M."/>
        </authorList>
    </citation>
    <scope>NUCLEOTIDE SEQUENCE [LARGE SCALE GENOMIC DNA]</scope>
    <source>
        <strain evidence="3 4">DSM 25481</strain>
    </source>
</reference>
<dbReference type="EMBL" id="JACIDR010000002">
    <property type="protein sequence ID" value="MBB3973145.1"/>
    <property type="molecule type" value="Genomic_DNA"/>
</dbReference>